<dbReference type="EMBL" id="BSFP01000052">
    <property type="protein sequence ID" value="GLL05076.1"/>
    <property type="molecule type" value="Genomic_DNA"/>
</dbReference>
<evidence type="ECO:0000313" key="6">
    <source>
        <dbReference type="EMBL" id="GLL05076.1"/>
    </source>
</evidence>
<reference evidence="6" key="2">
    <citation type="submission" date="2023-01" db="EMBL/GenBank/DDBJ databases">
        <authorList>
            <person name="Sun Q."/>
            <person name="Evtushenko L."/>
        </authorList>
    </citation>
    <scope>NUCLEOTIDE SEQUENCE</scope>
    <source>
        <strain evidence="6">VKM Ac-1321</strain>
    </source>
</reference>
<sequence>MLDLARLQALRAVQTFGTVTAAAGALHITPSAVSQHIAKLERETRATLVEKDGRRLRLTEAGRVLAEHAGLVLAAVEEAEAALAAHQETVSGRLNISSFPTACRGLLPHALRRLAADHPALEPTLLETDRESSFAGILRGIVDVALIDEWLEIPVTYPPGIASVELGLDVGDLIVPVGHPLAHGPGPVTLDEVRDERWIGSTPGTVCHEWLLRMLPGLRPAILVNEFETQLTFVAEGLGVAFIPRLARTALPVGVVARPVAPEAARRVSVAWRAAASTRPAIGATVEALRESWQMRHTPAALPEWGSDLDVVHVV</sequence>
<keyword evidence="3" id="KW-0238">DNA-binding</keyword>
<dbReference type="SUPFAM" id="SSF53850">
    <property type="entry name" value="Periplasmic binding protein-like II"/>
    <property type="match status" value="1"/>
</dbReference>
<evidence type="ECO:0000259" key="5">
    <source>
        <dbReference type="PROSITE" id="PS50931"/>
    </source>
</evidence>
<dbReference type="InterPro" id="IPR036390">
    <property type="entry name" value="WH_DNA-bd_sf"/>
</dbReference>
<dbReference type="InterPro" id="IPR036388">
    <property type="entry name" value="WH-like_DNA-bd_sf"/>
</dbReference>
<dbReference type="Pfam" id="PF00126">
    <property type="entry name" value="HTH_1"/>
    <property type="match status" value="1"/>
</dbReference>
<reference evidence="6" key="1">
    <citation type="journal article" date="2014" name="Int. J. Syst. Evol. Microbiol.">
        <title>Complete genome sequence of Corynebacterium casei LMG S-19264T (=DSM 44701T), isolated from a smear-ripened cheese.</title>
        <authorList>
            <consortium name="US DOE Joint Genome Institute (JGI-PGF)"/>
            <person name="Walter F."/>
            <person name="Albersmeier A."/>
            <person name="Kalinowski J."/>
            <person name="Ruckert C."/>
        </authorList>
    </citation>
    <scope>NUCLEOTIDE SEQUENCE</scope>
    <source>
        <strain evidence="6">VKM Ac-1321</strain>
    </source>
</reference>
<comment type="caution">
    <text evidence="6">The sequence shown here is derived from an EMBL/GenBank/DDBJ whole genome shotgun (WGS) entry which is preliminary data.</text>
</comment>
<name>A0A9W6KRD8_9ACTN</name>
<dbReference type="GO" id="GO:0003700">
    <property type="term" value="F:DNA-binding transcription factor activity"/>
    <property type="evidence" value="ECO:0007669"/>
    <property type="project" value="InterPro"/>
</dbReference>
<comment type="similarity">
    <text evidence="1">Belongs to the LysR transcriptional regulatory family.</text>
</comment>
<dbReference type="CDD" id="cd08423">
    <property type="entry name" value="PBP2_LTTR_like_6"/>
    <property type="match status" value="1"/>
</dbReference>
<dbReference type="InterPro" id="IPR000847">
    <property type="entry name" value="LysR_HTH_N"/>
</dbReference>
<organism evidence="6 7">
    <name type="scientific">Dactylosporangium matsuzakiense</name>
    <dbReference type="NCBI Taxonomy" id="53360"/>
    <lineage>
        <taxon>Bacteria</taxon>
        <taxon>Bacillati</taxon>
        <taxon>Actinomycetota</taxon>
        <taxon>Actinomycetes</taxon>
        <taxon>Micromonosporales</taxon>
        <taxon>Micromonosporaceae</taxon>
        <taxon>Dactylosporangium</taxon>
    </lineage>
</organism>
<dbReference type="PROSITE" id="PS50931">
    <property type="entry name" value="HTH_LYSR"/>
    <property type="match status" value="1"/>
</dbReference>
<keyword evidence="2" id="KW-0805">Transcription regulation</keyword>
<dbReference type="Pfam" id="PF03466">
    <property type="entry name" value="LysR_substrate"/>
    <property type="match status" value="1"/>
</dbReference>
<dbReference type="RefSeq" id="WP_261960771.1">
    <property type="nucleotide sequence ID" value="NZ_BAAAXA010000001.1"/>
</dbReference>
<dbReference type="PANTHER" id="PTHR30346">
    <property type="entry name" value="TRANSCRIPTIONAL DUAL REGULATOR HCAR-RELATED"/>
    <property type="match status" value="1"/>
</dbReference>
<dbReference type="InterPro" id="IPR005119">
    <property type="entry name" value="LysR_subst-bd"/>
</dbReference>
<dbReference type="AlphaFoldDB" id="A0A9W6KRD8"/>
<keyword evidence="7" id="KW-1185">Reference proteome</keyword>
<evidence type="ECO:0000256" key="4">
    <source>
        <dbReference type="ARBA" id="ARBA00023163"/>
    </source>
</evidence>
<keyword evidence="4" id="KW-0804">Transcription</keyword>
<evidence type="ECO:0000256" key="2">
    <source>
        <dbReference type="ARBA" id="ARBA00023015"/>
    </source>
</evidence>
<dbReference type="GO" id="GO:0003677">
    <property type="term" value="F:DNA binding"/>
    <property type="evidence" value="ECO:0007669"/>
    <property type="project" value="UniProtKB-KW"/>
</dbReference>
<feature type="domain" description="HTH lysR-type" evidence="5">
    <location>
        <begin position="2"/>
        <end position="59"/>
    </location>
</feature>
<dbReference type="Gene3D" id="1.10.10.10">
    <property type="entry name" value="Winged helix-like DNA-binding domain superfamily/Winged helix DNA-binding domain"/>
    <property type="match status" value="1"/>
</dbReference>
<evidence type="ECO:0000313" key="7">
    <source>
        <dbReference type="Proteomes" id="UP001143480"/>
    </source>
</evidence>
<dbReference type="SUPFAM" id="SSF46785">
    <property type="entry name" value="Winged helix' DNA-binding domain"/>
    <property type="match status" value="1"/>
</dbReference>
<evidence type="ECO:0000256" key="1">
    <source>
        <dbReference type="ARBA" id="ARBA00009437"/>
    </source>
</evidence>
<dbReference type="GO" id="GO:0032993">
    <property type="term" value="C:protein-DNA complex"/>
    <property type="evidence" value="ECO:0007669"/>
    <property type="project" value="TreeGrafter"/>
</dbReference>
<proteinExistence type="inferred from homology"/>
<protein>
    <submittedName>
        <fullName evidence="6">LysR family transcriptional regulator</fullName>
    </submittedName>
</protein>
<dbReference type="Proteomes" id="UP001143480">
    <property type="component" value="Unassembled WGS sequence"/>
</dbReference>
<dbReference type="PANTHER" id="PTHR30346:SF29">
    <property type="entry name" value="LYSR SUBSTRATE-BINDING"/>
    <property type="match status" value="1"/>
</dbReference>
<dbReference type="Gene3D" id="3.40.190.10">
    <property type="entry name" value="Periplasmic binding protein-like II"/>
    <property type="match status" value="2"/>
</dbReference>
<evidence type="ECO:0000256" key="3">
    <source>
        <dbReference type="ARBA" id="ARBA00023125"/>
    </source>
</evidence>
<gene>
    <name evidence="6" type="ORF">GCM10017581_068230</name>
</gene>
<accession>A0A9W6KRD8</accession>